<evidence type="ECO:0000256" key="7">
    <source>
        <dbReference type="ARBA" id="ARBA00022958"/>
    </source>
</evidence>
<dbReference type="GO" id="GO:0005267">
    <property type="term" value="F:potassium channel activity"/>
    <property type="evidence" value="ECO:0007669"/>
    <property type="project" value="UniProtKB-KW"/>
</dbReference>
<evidence type="ECO:0000256" key="2">
    <source>
        <dbReference type="ARBA" id="ARBA00006920"/>
    </source>
</evidence>
<dbReference type="GO" id="GO:0015252">
    <property type="term" value="F:proton channel activity"/>
    <property type="evidence" value="ECO:0007669"/>
    <property type="project" value="InterPro"/>
</dbReference>
<keyword evidence="10" id="KW-0472">Membrane</keyword>
<dbReference type="Proteomes" id="UP000297747">
    <property type="component" value="Unassembled WGS sequence"/>
</dbReference>
<comment type="catalytic activity">
    <reaction evidence="12">
        <text>K(+)(in) = K(+)(out)</text>
        <dbReference type="Rhea" id="RHEA:29463"/>
        <dbReference type="ChEBI" id="CHEBI:29103"/>
    </reaction>
</comment>
<evidence type="ECO:0000256" key="10">
    <source>
        <dbReference type="ARBA" id="ARBA00023136"/>
    </source>
</evidence>
<keyword evidence="5" id="KW-0812">Transmembrane</keyword>
<organism evidence="13 14">
    <name type="scientific">Streptococcus acidominimus</name>
    <dbReference type="NCBI Taxonomy" id="1326"/>
    <lineage>
        <taxon>Bacteria</taxon>
        <taxon>Bacillati</taxon>
        <taxon>Bacillota</taxon>
        <taxon>Bacilli</taxon>
        <taxon>Lactobacillales</taxon>
        <taxon>Streptococcaceae</taxon>
        <taxon>Streptococcus</taxon>
    </lineage>
</organism>
<evidence type="ECO:0000313" key="13">
    <source>
        <dbReference type="EMBL" id="TFU31419.1"/>
    </source>
</evidence>
<evidence type="ECO:0000256" key="11">
    <source>
        <dbReference type="ARBA" id="ARBA00023303"/>
    </source>
</evidence>
<gene>
    <name evidence="13" type="ORF">E4U01_02625</name>
</gene>
<evidence type="ECO:0000256" key="12">
    <source>
        <dbReference type="ARBA" id="ARBA00034430"/>
    </source>
</evidence>
<dbReference type="AlphaFoldDB" id="A0A4Y9FT62"/>
<protein>
    <submittedName>
        <fullName evidence="13">DUF1211 domain-containing protein</fullName>
    </submittedName>
</protein>
<evidence type="ECO:0000256" key="3">
    <source>
        <dbReference type="ARBA" id="ARBA00022448"/>
    </source>
</evidence>
<keyword evidence="7" id="KW-0630">Potassium</keyword>
<keyword evidence="9" id="KW-0406">Ion transport</keyword>
<sequence length="90" mass="10456">MKESNRQEELTKFFKQVKQEFSQMYPELEGLNDEEALEVHRKLIAEQEAENQGRLKEHLEVFTDAVIAIIATIMLLEIPLPSHATSFHAF</sequence>
<evidence type="ECO:0000256" key="4">
    <source>
        <dbReference type="ARBA" id="ARBA00022538"/>
    </source>
</evidence>
<keyword evidence="3" id="KW-0813">Transport</keyword>
<comment type="subcellular location">
    <subcellularLocation>
        <location evidence="1">Membrane</location>
        <topology evidence="1">Multi-pass membrane protein</topology>
    </subcellularLocation>
</comment>
<comment type="caution">
    <text evidence="13">The sequence shown here is derived from an EMBL/GenBank/DDBJ whole genome shotgun (WGS) entry which is preliminary data.</text>
</comment>
<proteinExistence type="inferred from homology"/>
<keyword evidence="11" id="KW-0407">Ion channel</keyword>
<evidence type="ECO:0000256" key="9">
    <source>
        <dbReference type="ARBA" id="ARBA00023065"/>
    </source>
</evidence>
<keyword evidence="4" id="KW-0633">Potassium transport</keyword>
<name>A0A4Y9FT62_STRAI</name>
<accession>A0A4Y9FT62</accession>
<dbReference type="GO" id="GO:0016020">
    <property type="term" value="C:membrane"/>
    <property type="evidence" value="ECO:0007669"/>
    <property type="project" value="UniProtKB-SubCell"/>
</dbReference>
<evidence type="ECO:0000256" key="8">
    <source>
        <dbReference type="ARBA" id="ARBA00022989"/>
    </source>
</evidence>
<dbReference type="Pfam" id="PF06736">
    <property type="entry name" value="TMEM175"/>
    <property type="match status" value="1"/>
</dbReference>
<dbReference type="InterPro" id="IPR010617">
    <property type="entry name" value="TMEM175-like"/>
</dbReference>
<evidence type="ECO:0000256" key="6">
    <source>
        <dbReference type="ARBA" id="ARBA00022826"/>
    </source>
</evidence>
<evidence type="ECO:0000313" key="14">
    <source>
        <dbReference type="Proteomes" id="UP000297747"/>
    </source>
</evidence>
<evidence type="ECO:0000256" key="1">
    <source>
        <dbReference type="ARBA" id="ARBA00004141"/>
    </source>
</evidence>
<keyword evidence="8" id="KW-1133">Transmembrane helix</keyword>
<dbReference type="EMBL" id="SPQA01000005">
    <property type="protein sequence ID" value="TFU31419.1"/>
    <property type="molecule type" value="Genomic_DNA"/>
</dbReference>
<evidence type="ECO:0000256" key="5">
    <source>
        <dbReference type="ARBA" id="ARBA00022692"/>
    </source>
</evidence>
<comment type="similarity">
    <text evidence="2">Belongs to the TMEM175 family.</text>
</comment>
<keyword evidence="6" id="KW-0631">Potassium channel</keyword>
<reference evidence="13 14" key="1">
    <citation type="submission" date="2019-03" db="EMBL/GenBank/DDBJ databases">
        <title>Diversity of the mouse oral microbiome.</title>
        <authorList>
            <person name="Joseph S."/>
            <person name="Aduse-Opoku J."/>
            <person name="Curtis M."/>
            <person name="Wade W."/>
            <person name="Hashim A."/>
        </authorList>
    </citation>
    <scope>NUCLEOTIDE SEQUENCE [LARGE SCALE GENOMIC DNA]</scope>
    <source>
        <strain evidence="13 14">HT4</strain>
    </source>
</reference>